<feature type="transmembrane region" description="Helical" evidence="1">
    <location>
        <begin position="47"/>
        <end position="69"/>
    </location>
</feature>
<keyword evidence="1" id="KW-0812">Transmembrane</keyword>
<evidence type="ECO:0000313" key="2">
    <source>
        <dbReference type="EMBL" id="KHJ88286.1"/>
    </source>
</evidence>
<accession>A0A0B1SWJ8</accession>
<keyword evidence="1" id="KW-0472">Membrane</keyword>
<evidence type="ECO:0000256" key="1">
    <source>
        <dbReference type="SAM" id="Phobius"/>
    </source>
</evidence>
<keyword evidence="3" id="KW-1185">Reference proteome</keyword>
<protein>
    <submittedName>
        <fullName evidence="2">Uncharacterized protein</fullName>
    </submittedName>
</protein>
<proteinExistence type="predicted"/>
<reference evidence="2 3" key="1">
    <citation type="submission" date="2014-03" db="EMBL/GenBank/DDBJ databases">
        <title>Draft genome of the hookworm Oesophagostomum dentatum.</title>
        <authorList>
            <person name="Mitreva M."/>
        </authorList>
    </citation>
    <scope>NUCLEOTIDE SEQUENCE [LARGE SCALE GENOMIC DNA]</scope>
    <source>
        <strain evidence="2 3">OD-Hann</strain>
    </source>
</reference>
<name>A0A0B1SWJ8_OESDE</name>
<keyword evidence="1" id="KW-1133">Transmembrane helix</keyword>
<dbReference type="Proteomes" id="UP000053660">
    <property type="component" value="Unassembled WGS sequence"/>
</dbReference>
<dbReference type="OrthoDB" id="5895717at2759"/>
<organism evidence="2 3">
    <name type="scientific">Oesophagostomum dentatum</name>
    <name type="common">Nodular worm</name>
    <dbReference type="NCBI Taxonomy" id="61180"/>
    <lineage>
        <taxon>Eukaryota</taxon>
        <taxon>Metazoa</taxon>
        <taxon>Ecdysozoa</taxon>
        <taxon>Nematoda</taxon>
        <taxon>Chromadorea</taxon>
        <taxon>Rhabditida</taxon>
        <taxon>Rhabditina</taxon>
        <taxon>Rhabditomorpha</taxon>
        <taxon>Strongyloidea</taxon>
        <taxon>Strongylidae</taxon>
        <taxon>Oesophagostomum</taxon>
    </lineage>
</organism>
<dbReference type="AlphaFoldDB" id="A0A0B1SWJ8"/>
<evidence type="ECO:0000313" key="3">
    <source>
        <dbReference type="Proteomes" id="UP000053660"/>
    </source>
</evidence>
<dbReference type="EMBL" id="KN556120">
    <property type="protein sequence ID" value="KHJ88286.1"/>
    <property type="molecule type" value="Genomic_DNA"/>
</dbReference>
<gene>
    <name evidence="2" type="ORF">OESDEN_11923</name>
</gene>
<sequence>MTIATRTNAKKPVVDNLIAEQFLAAELDEVQKLQEESKKYKYKTVVVYRNVALFAALHIGSLIGLYQVVFEAKWQTIAWSDGFLTTSLVDSELPLVRIVYGPTDPTKQLYQFEFC</sequence>